<dbReference type="RefSeq" id="WP_092899543.1">
    <property type="nucleotide sequence ID" value="NZ_FOKK01000015.1"/>
</dbReference>
<evidence type="ECO:0000256" key="1">
    <source>
        <dbReference type="SAM" id="MobiDB-lite"/>
    </source>
</evidence>
<organism evidence="2 3">
    <name type="scientific">Algoriphagus aquimarinus</name>
    <dbReference type="NCBI Taxonomy" id="237018"/>
    <lineage>
        <taxon>Bacteria</taxon>
        <taxon>Pseudomonadati</taxon>
        <taxon>Bacteroidota</taxon>
        <taxon>Cytophagia</taxon>
        <taxon>Cytophagales</taxon>
        <taxon>Cyclobacteriaceae</taxon>
        <taxon>Algoriphagus</taxon>
    </lineage>
</organism>
<feature type="region of interest" description="Disordered" evidence="1">
    <location>
        <begin position="1"/>
        <end position="28"/>
    </location>
</feature>
<dbReference type="AlphaFoldDB" id="A0A1I1BS25"/>
<dbReference type="Proteomes" id="UP000198790">
    <property type="component" value="Unassembled WGS sequence"/>
</dbReference>
<evidence type="ECO:0000313" key="3">
    <source>
        <dbReference type="Proteomes" id="UP000198790"/>
    </source>
</evidence>
<evidence type="ECO:0000313" key="2">
    <source>
        <dbReference type="EMBL" id="SFB51113.1"/>
    </source>
</evidence>
<sequence>MTKLPQVWDQAKGSKAGVKYPKKGKSKLQITKNTAQIQDLSQLSPIKQQKSSRLDNLILKTFGENNVKTYSES</sequence>
<protein>
    <submittedName>
        <fullName evidence="2">Uncharacterized protein</fullName>
    </submittedName>
</protein>
<keyword evidence="3" id="KW-1185">Reference proteome</keyword>
<reference evidence="2 3" key="1">
    <citation type="submission" date="2016-10" db="EMBL/GenBank/DDBJ databases">
        <authorList>
            <person name="de Groot N.N."/>
        </authorList>
    </citation>
    <scope>NUCLEOTIDE SEQUENCE [LARGE SCALE GENOMIC DNA]</scope>
    <source>
        <strain evidence="2 3">DSM 23399</strain>
    </source>
</reference>
<accession>A0A1I1BS25</accession>
<name>A0A1I1BS25_9BACT</name>
<proteinExistence type="predicted"/>
<dbReference type="EMBL" id="FOKK01000015">
    <property type="protein sequence ID" value="SFB51113.1"/>
    <property type="molecule type" value="Genomic_DNA"/>
</dbReference>
<gene>
    <name evidence="2" type="ORF">SAMN04489723_1156</name>
</gene>